<dbReference type="Proteomes" id="UP001314263">
    <property type="component" value="Unassembled WGS sequence"/>
</dbReference>
<name>A0AAV1HYJ3_9CHLO</name>
<proteinExistence type="predicted"/>
<accession>A0AAV1HYJ3</accession>
<comment type="caution">
    <text evidence="2">The sequence shown here is derived from an EMBL/GenBank/DDBJ whole genome shotgun (WGS) entry which is preliminary data.</text>
</comment>
<protein>
    <submittedName>
        <fullName evidence="2">Uncharacterized protein</fullName>
    </submittedName>
</protein>
<sequence length="107" mass="10642">MGATPVSDWSRMQHPSLRSATLGHSSSASGPVLESIDDGATQLAVRTPQVASVLLAASVTFPEGAGSSREAGIAAVAAAPRTPSDQQDGQLVHGPVAIALGTPRCGA</sequence>
<evidence type="ECO:0000313" key="2">
    <source>
        <dbReference type="EMBL" id="CAK0765539.1"/>
    </source>
</evidence>
<feature type="region of interest" description="Disordered" evidence="1">
    <location>
        <begin position="1"/>
        <end position="34"/>
    </location>
</feature>
<gene>
    <name evidence="2" type="ORF">CVIRNUC_003268</name>
</gene>
<dbReference type="EMBL" id="CAUYUE010000004">
    <property type="protein sequence ID" value="CAK0765539.1"/>
    <property type="molecule type" value="Genomic_DNA"/>
</dbReference>
<dbReference type="AlphaFoldDB" id="A0AAV1HYJ3"/>
<reference evidence="2 3" key="1">
    <citation type="submission" date="2023-10" db="EMBL/GenBank/DDBJ databases">
        <authorList>
            <person name="Maclean D."/>
            <person name="Macfadyen A."/>
        </authorList>
    </citation>
    <scope>NUCLEOTIDE SEQUENCE [LARGE SCALE GENOMIC DNA]</scope>
</reference>
<keyword evidence="3" id="KW-1185">Reference proteome</keyword>
<feature type="compositionally biased region" description="Polar residues" evidence="1">
    <location>
        <begin position="16"/>
        <end position="29"/>
    </location>
</feature>
<organism evidence="2 3">
    <name type="scientific">Coccomyxa viridis</name>
    <dbReference type="NCBI Taxonomy" id="1274662"/>
    <lineage>
        <taxon>Eukaryota</taxon>
        <taxon>Viridiplantae</taxon>
        <taxon>Chlorophyta</taxon>
        <taxon>core chlorophytes</taxon>
        <taxon>Trebouxiophyceae</taxon>
        <taxon>Trebouxiophyceae incertae sedis</taxon>
        <taxon>Coccomyxaceae</taxon>
        <taxon>Coccomyxa</taxon>
    </lineage>
</organism>
<evidence type="ECO:0000313" key="3">
    <source>
        <dbReference type="Proteomes" id="UP001314263"/>
    </source>
</evidence>
<evidence type="ECO:0000256" key="1">
    <source>
        <dbReference type="SAM" id="MobiDB-lite"/>
    </source>
</evidence>